<keyword evidence="3" id="KW-1185">Reference proteome</keyword>
<dbReference type="EMBL" id="BAAART010000108">
    <property type="protein sequence ID" value="GAA2246782.1"/>
    <property type="molecule type" value="Genomic_DNA"/>
</dbReference>
<sequence>MVGPALPGDTQHAPIGDALLSNKRLRAILTACRHPCSARRDARHQMFWNAFGSWDMTSWNSLPGTASPRVMKTAATLLRATVSSTPARSLTRRTNSATPIFGATSSGGTRGGAISAGRTPAKSLASPPVIRSAGGSIVVRVSSPPARPGPPAQTGKPRENRR</sequence>
<evidence type="ECO:0000256" key="1">
    <source>
        <dbReference type="SAM" id="MobiDB-lite"/>
    </source>
</evidence>
<protein>
    <submittedName>
        <fullName evidence="2">Uncharacterized protein</fullName>
    </submittedName>
</protein>
<dbReference type="Proteomes" id="UP001501474">
    <property type="component" value="Unassembled WGS sequence"/>
</dbReference>
<comment type="caution">
    <text evidence="2">The sequence shown here is derived from an EMBL/GenBank/DDBJ whole genome shotgun (WGS) entry which is preliminary data.</text>
</comment>
<feature type="compositionally biased region" description="Low complexity" evidence="1">
    <location>
        <begin position="102"/>
        <end position="119"/>
    </location>
</feature>
<feature type="region of interest" description="Disordered" evidence="1">
    <location>
        <begin position="97"/>
        <end position="162"/>
    </location>
</feature>
<gene>
    <name evidence="2" type="ORF">GCM10010104_49030</name>
</gene>
<name>A0ABP5QXJ5_9ACTN</name>
<evidence type="ECO:0000313" key="3">
    <source>
        <dbReference type="Proteomes" id="UP001501474"/>
    </source>
</evidence>
<reference evidence="3" key="1">
    <citation type="journal article" date="2019" name="Int. J. Syst. Evol. Microbiol.">
        <title>The Global Catalogue of Microorganisms (GCM) 10K type strain sequencing project: providing services to taxonomists for standard genome sequencing and annotation.</title>
        <authorList>
            <consortium name="The Broad Institute Genomics Platform"/>
            <consortium name="The Broad Institute Genome Sequencing Center for Infectious Disease"/>
            <person name="Wu L."/>
            <person name="Ma J."/>
        </authorList>
    </citation>
    <scope>NUCLEOTIDE SEQUENCE [LARGE SCALE GENOMIC DNA]</scope>
    <source>
        <strain evidence="3">JCM 3053</strain>
    </source>
</reference>
<proteinExistence type="predicted"/>
<organism evidence="2 3">
    <name type="scientific">Streptomyces indiaensis</name>
    <dbReference type="NCBI Taxonomy" id="284033"/>
    <lineage>
        <taxon>Bacteria</taxon>
        <taxon>Bacillati</taxon>
        <taxon>Actinomycetota</taxon>
        <taxon>Actinomycetes</taxon>
        <taxon>Kitasatosporales</taxon>
        <taxon>Streptomycetaceae</taxon>
        <taxon>Streptomyces</taxon>
    </lineage>
</organism>
<accession>A0ABP5QXJ5</accession>
<evidence type="ECO:0000313" key="2">
    <source>
        <dbReference type="EMBL" id="GAA2246782.1"/>
    </source>
</evidence>